<evidence type="ECO:0000256" key="3">
    <source>
        <dbReference type="ARBA" id="ARBA00022692"/>
    </source>
</evidence>
<reference evidence="12 13" key="1">
    <citation type="journal article" date="2023" name="Plant Biotechnol. J.">
        <title>Chromosome-level wild Hevea brasiliensis genome provides new tools for genomic-assisted breeding and valuable loci to elevate rubber yield.</title>
        <authorList>
            <person name="Cheng H."/>
            <person name="Song X."/>
            <person name="Hu Y."/>
            <person name="Wu T."/>
            <person name="Yang Q."/>
            <person name="An Z."/>
            <person name="Feng S."/>
            <person name="Deng Z."/>
            <person name="Wu W."/>
            <person name="Zeng X."/>
            <person name="Tu M."/>
            <person name="Wang X."/>
            <person name="Huang H."/>
        </authorList>
    </citation>
    <scope>NUCLEOTIDE SEQUENCE [LARGE SCALE GENOMIC DNA]</scope>
    <source>
        <strain evidence="12">MT/VB/25A 57/8</strain>
    </source>
</reference>
<proteinExistence type="inferred from homology"/>
<organism evidence="12 13">
    <name type="scientific">Hevea brasiliensis</name>
    <name type="common">Para rubber tree</name>
    <name type="synonym">Siphonia brasiliensis</name>
    <dbReference type="NCBI Taxonomy" id="3981"/>
    <lineage>
        <taxon>Eukaryota</taxon>
        <taxon>Viridiplantae</taxon>
        <taxon>Streptophyta</taxon>
        <taxon>Embryophyta</taxon>
        <taxon>Tracheophyta</taxon>
        <taxon>Spermatophyta</taxon>
        <taxon>Magnoliopsida</taxon>
        <taxon>eudicotyledons</taxon>
        <taxon>Gunneridae</taxon>
        <taxon>Pentapetalae</taxon>
        <taxon>rosids</taxon>
        <taxon>fabids</taxon>
        <taxon>Malpighiales</taxon>
        <taxon>Euphorbiaceae</taxon>
        <taxon>Crotonoideae</taxon>
        <taxon>Micrandreae</taxon>
        <taxon>Hevea</taxon>
    </lineage>
</organism>
<name>A0ABQ9KYA5_HEVBR</name>
<keyword evidence="8 10" id="KW-0472">Membrane</keyword>
<evidence type="ECO:0000256" key="1">
    <source>
        <dbReference type="ARBA" id="ARBA00004163"/>
    </source>
</evidence>
<feature type="domain" description="Sec20 C-terminal" evidence="11">
    <location>
        <begin position="21"/>
        <end position="113"/>
    </location>
</feature>
<dbReference type="Pfam" id="PF03908">
    <property type="entry name" value="Sec20"/>
    <property type="match status" value="1"/>
</dbReference>
<evidence type="ECO:0000313" key="12">
    <source>
        <dbReference type="EMBL" id="KAJ9153525.1"/>
    </source>
</evidence>
<evidence type="ECO:0000256" key="9">
    <source>
        <dbReference type="ARBA" id="ARBA00037934"/>
    </source>
</evidence>
<evidence type="ECO:0000256" key="2">
    <source>
        <dbReference type="ARBA" id="ARBA00022448"/>
    </source>
</evidence>
<keyword evidence="6 10" id="KW-1133">Transmembrane helix</keyword>
<evidence type="ECO:0000256" key="8">
    <source>
        <dbReference type="ARBA" id="ARBA00023136"/>
    </source>
</evidence>
<protein>
    <recommendedName>
        <fullName evidence="11">Sec20 C-terminal domain-containing protein</fullName>
    </recommendedName>
</protein>
<feature type="transmembrane region" description="Helical" evidence="10">
    <location>
        <begin position="129"/>
        <end position="146"/>
    </location>
</feature>
<evidence type="ECO:0000256" key="6">
    <source>
        <dbReference type="ARBA" id="ARBA00022989"/>
    </source>
</evidence>
<evidence type="ECO:0000256" key="5">
    <source>
        <dbReference type="ARBA" id="ARBA00022892"/>
    </source>
</evidence>
<comment type="caution">
    <text evidence="12">The sequence shown here is derived from an EMBL/GenBank/DDBJ whole genome shotgun (WGS) entry which is preliminary data.</text>
</comment>
<dbReference type="Proteomes" id="UP001174677">
    <property type="component" value="Chromosome 15"/>
</dbReference>
<sequence>MVEKSPQFADSVCKQKTGMTSAEESITESLCHTHQLMFQEVERSASTLMTFEKLLFYGGFAGESTGVLRKAESEYKGHHSLFMRTQNLLSKCNIRMFLTSIEEKRGFFYPFDFYISFFTTDIELYFDRMIPTVGFFVVSCAVLYVISKRIGLLKLQTKSW</sequence>
<comment type="subcellular location">
    <subcellularLocation>
        <location evidence="1">Endoplasmic reticulum membrane</location>
        <topology evidence="1">Single-pass type IV membrane protein</topology>
    </subcellularLocation>
</comment>
<evidence type="ECO:0000256" key="7">
    <source>
        <dbReference type="ARBA" id="ARBA00023054"/>
    </source>
</evidence>
<comment type="similarity">
    <text evidence="9">Belongs to the SEC20 family.</text>
</comment>
<evidence type="ECO:0000256" key="4">
    <source>
        <dbReference type="ARBA" id="ARBA00022824"/>
    </source>
</evidence>
<dbReference type="PANTHER" id="PTHR12825">
    <property type="entry name" value="BNIP1-RELATED"/>
    <property type="match status" value="1"/>
</dbReference>
<gene>
    <name evidence="12" type="ORF">P3X46_026953</name>
</gene>
<evidence type="ECO:0000256" key="10">
    <source>
        <dbReference type="SAM" id="Phobius"/>
    </source>
</evidence>
<evidence type="ECO:0000259" key="11">
    <source>
        <dbReference type="Pfam" id="PF03908"/>
    </source>
</evidence>
<dbReference type="InterPro" id="IPR005606">
    <property type="entry name" value="Sec20"/>
</dbReference>
<keyword evidence="2" id="KW-0813">Transport</keyword>
<keyword evidence="7" id="KW-0175">Coiled coil</keyword>
<keyword evidence="3 10" id="KW-0812">Transmembrane</keyword>
<evidence type="ECO:0000313" key="13">
    <source>
        <dbReference type="Proteomes" id="UP001174677"/>
    </source>
</evidence>
<keyword evidence="5" id="KW-0931">ER-Golgi transport</keyword>
<dbReference type="PANTHER" id="PTHR12825:SF0">
    <property type="entry name" value="VESICLE TRANSPORT PROTEIN SEC20"/>
    <property type="match status" value="1"/>
</dbReference>
<keyword evidence="4" id="KW-0256">Endoplasmic reticulum</keyword>
<dbReference type="InterPro" id="IPR056173">
    <property type="entry name" value="Sec20_C"/>
</dbReference>
<accession>A0ABQ9KYA5</accession>
<dbReference type="EMBL" id="JARPOI010000015">
    <property type="protein sequence ID" value="KAJ9153525.1"/>
    <property type="molecule type" value="Genomic_DNA"/>
</dbReference>
<keyword evidence="13" id="KW-1185">Reference proteome</keyword>